<organism evidence="7 8">
    <name type="scientific">Araneus ventricosus</name>
    <name type="common">Orbweaver spider</name>
    <name type="synonym">Epeira ventricosa</name>
    <dbReference type="NCBI Taxonomy" id="182803"/>
    <lineage>
        <taxon>Eukaryota</taxon>
        <taxon>Metazoa</taxon>
        <taxon>Ecdysozoa</taxon>
        <taxon>Arthropoda</taxon>
        <taxon>Chelicerata</taxon>
        <taxon>Arachnida</taxon>
        <taxon>Araneae</taxon>
        <taxon>Araneomorphae</taxon>
        <taxon>Entelegynae</taxon>
        <taxon>Araneoidea</taxon>
        <taxon>Araneidae</taxon>
        <taxon>Araneus</taxon>
    </lineage>
</organism>
<dbReference type="Proteomes" id="UP000499080">
    <property type="component" value="Unassembled WGS sequence"/>
</dbReference>
<dbReference type="PANTHER" id="PTHR11715:SF3">
    <property type="entry name" value="GLYCINE CLEAVAGE SYSTEM H PROTEIN-RELATED"/>
    <property type="match status" value="1"/>
</dbReference>
<dbReference type="AlphaFoldDB" id="A0A4Y2I374"/>
<evidence type="ECO:0000256" key="4">
    <source>
        <dbReference type="PIRSR" id="PIRSR617453-50"/>
    </source>
</evidence>
<gene>
    <name evidence="7" type="primary">Gcsh</name>
    <name evidence="7" type="ORF">AVEN_146335_1</name>
</gene>
<dbReference type="InterPro" id="IPR033753">
    <property type="entry name" value="GCV_H/Fam206"/>
</dbReference>
<dbReference type="InterPro" id="IPR000089">
    <property type="entry name" value="Biotin_lipoyl"/>
</dbReference>
<comment type="cofactor">
    <cofactor evidence="5">
        <name>(R)-lipoate</name>
        <dbReference type="ChEBI" id="CHEBI:83088"/>
    </cofactor>
    <text evidence="5">Binds 1 lipoyl cofactor covalently.</text>
</comment>
<dbReference type="InterPro" id="IPR011053">
    <property type="entry name" value="Single_hybrid_motif"/>
</dbReference>
<comment type="subcellular location">
    <subcellularLocation>
        <location evidence="5">Mitochondrion</location>
    </subcellularLocation>
</comment>
<dbReference type="NCBIfam" id="NF002270">
    <property type="entry name" value="PRK01202.1"/>
    <property type="match status" value="1"/>
</dbReference>
<evidence type="ECO:0000259" key="6">
    <source>
        <dbReference type="PROSITE" id="PS50968"/>
    </source>
</evidence>
<accession>A0A4Y2I374</accession>
<comment type="subunit">
    <text evidence="5">The glycine cleavage system is composed of four proteins: P, T, L and H.</text>
</comment>
<evidence type="ECO:0000313" key="8">
    <source>
        <dbReference type="Proteomes" id="UP000499080"/>
    </source>
</evidence>
<dbReference type="GO" id="GO:0019464">
    <property type="term" value="P:glycine decarboxylation via glycine cleavage system"/>
    <property type="evidence" value="ECO:0007669"/>
    <property type="project" value="UniProtKB-UniRule"/>
</dbReference>
<comment type="function">
    <text evidence="5">The H protein shuttles the methylamine group of glycine from the P protein to the T protein.</text>
</comment>
<proteinExistence type="inferred from homology"/>
<dbReference type="InterPro" id="IPR002930">
    <property type="entry name" value="GCV_H"/>
</dbReference>
<dbReference type="GO" id="GO:0005739">
    <property type="term" value="C:mitochondrion"/>
    <property type="evidence" value="ECO:0007669"/>
    <property type="project" value="UniProtKB-SubCell"/>
</dbReference>
<keyword evidence="3 5" id="KW-0809">Transit peptide</keyword>
<keyword evidence="8" id="KW-1185">Reference proteome</keyword>
<dbReference type="GO" id="GO:0005960">
    <property type="term" value="C:glycine cleavage complex"/>
    <property type="evidence" value="ECO:0007669"/>
    <property type="project" value="UniProtKB-UniRule"/>
</dbReference>
<evidence type="ECO:0000256" key="5">
    <source>
        <dbReference type="RuleBase" id="RU364055"/>
    </source>
</evidence>
<keyword evidence="5" id="KW-0496">Mitochondrion</keyword>
<comment type="caution">
    <text evidence="7">The sequence shown here is derived from an EMBL/GenBank/DDBJ whole genome shotgun (WGS) entry which is preliminary data.</text>
</comment>
<evidence type="ECO:0000256" key="1">
    <source>
        <dbReference type="ARBA" id="ARBA00009249"/>
    </source>
</evidence>
<name>A0A4Y2I374_ARAVE</name>
<dbReference type="SUPFAM" id="SSF51230">
    <property type="entry name" value="Single hybrid motif"/>
    <property type="match status" value="1"/>
</dbReference>
<dbReference type="EMBL" id="BGPR01002361">
    <property type="protein sequence ID" value="GBM72173.1"/>
    <property type="molecule type" value="Genomic_DNA"/>
</dbReference>
<evidence type="ECO:0000256" key="2">
    <source>
        <dbReference type="ARBA" id="ARBA00022823"/>
    </source>
</evidence>
<feature type="domain" description="Lipoyl-binding" evidence="6">
    <location>
        <begin position="66"/>
        <end position="148"/>
    </location>
</feature>
<dbReference type="PROSITE" id="PS50968">
    <property type="entry name" value="BIOTINYL_LIPOYL"/>
    <property type="match status" value="1"/>
</dbReference>
<keyword evidence="2 4" id="KW-0450">Lipoyl</keyword>
<dbReference type="Pfam" id="PF01597">
    <property type="entry name" value="GCV_H"/>
    <property type="match status" value="1"/>
</dbReference>
<evidence type="ECO:0000313" key="7">
    <source>
        <dbReference type="EMBL" id="GBM72173.1"/>
    </source>
</evidence>
<dbReference type="InterPro" id="IPR003016">
    <property type="entry name" value="2-oxoA_DH_lipoyl-BS"/>
</dbReference>
<protein>
    <recommendedName>
        <fullName evidence="5">Glycine cleavage system H protein</fullName>
    </recommendedName>
</protein>
<comment type="similarity">
    <text evidence="1 5">Belongs to the GcvH family.</text>
</comment>
<dbReference type="NCBIfam" id="TIGR00527">
    <property type="entry name" value="gcvH"/>
    <property type="match status" value="1"/>
</dbReference>
<dbReference type="PROSITE" id="PS00189">
    <property type="entry name" value="LIPOYL"/>
    <property type="match status" value="1"/>
</dbReference>
<evidence type="ECO:0000256" key="3">
    <source>
        <dbReference type="ARBA" id="ARBA00022946"/>
    </source>
</evidence>
<dbReference type="HAMAP" id="MF_00272">
    <property type="entry name" value="GcvH"/>
    <property type="match status" value="1"/>
</dbReference>
<dbReference type="GO" id="GO:0009249">
    <property type="term" value="P:protein lipoylation"/>
    <property type="evidence" value="ECO:0007669"/>
    <property type="project" value="TreeGrafter"/>
</dbReference>
<sequence>MVMASTFRISFSVYSRCKLFSPRYQFKKYFCPNSISTTRLFSQTCYLLSNRKYSEKHEWLTLDGKIGTVGVSHYAQEALGDVVYVQAPEIGLKIGKDEEAGVIESVKAANDIYSPVGGQVTEINEKLTDKPSLINESCYDQGWIYKLELSDLKEVDTLMDEEAYQNYLKSIH</sequence>
<reference evidence="7 8" key="1">
    <citation type="journal article" date="2019" name="Sci. Rep.">
        <title>Orb-weaving spider Araneus ventricosus genome elucidates the spidroin gene catalogue.</title>
        <authorList>
            <person name="Kono N."/>
            <person name="Nakamura H."/>
            <person name="Ohtoshi R."/>
            <person name="Moran D.A.P."/>
            <person name="Shinohara A."/>
            <person name="Yoshida Y."/>
            <person name="Fujiwara M."/>
            <person name="Mori M."/>
            <person name="Tomita M."/>
            <person name="Arakawa K."/>
        </authorList>
    </citation>
    <scope>NUCLEOTIDE SEQUENCE [LARGE SCALE GENOMIC DNA]</scope>
</reference>
<feature type="modified residue" description="N6-lipoyllysine" evidence="4">
    <location>
        <position position="107"/>
    </location>
</feature>
<dbReference type="OrthoDB" id="10264154at2759"/>
<dbReference type="InterPro" id="IPR017453">
    <property type="entry name" value="GCV_H_sub"/>
</dbReference>
<dbReference type="PANTHER" id="PTHR11715">
    <property type="entry name" value="GLYCINE CLEAVAGE SYSTEM H PROTEIN"/>
    <property type="match status" value="1"/>
</dbReference>
<dbReference type="CDD" id="cd06848">
    <property type="entry name" value="GCS_H"/>
    <property type="match status" value="1"/>
</dbReference>
<dbReference type="Gene3D" id="2.40.50.100">
    <property type="match status" value="1"/>
</dbReference>